<organism evidence="1 2">
    <name type="scientific">Clarias magur</name>
    <name type="common">Asian catfish</name>
    <name type="synonym">Macropteronotus magur</name>
    <dbReference type="NCBI Taxonomy" id="1594786"/>
    <lineage>
        <taxon>Eukaryota</taxon>
        <taxon>Metazoa</taxon>
        <taxon>Chordata</taxon>
        <taxon>Craniata</taxon>
        <taxon>Vertebrata</taxon>
        <taxon>Euteleostomi</taxon>
        <taxon>Actinopterygii</taxon>
        <taxon>Neopterygii</taxon>
        <taxon>Teleostei</taxon>
        <taxon>Ostariophysi</taxon>
        <taxon>Siluriformes</taxon>
        <taxon>Clariidae</taxon>
        <taxon>Clarias</taxon>
    </lineage>
</organism>
<feature type="non-terminal residue" evidence="1">
    <location>
        <position position="58"/>
    </location>
</feature>
<dbReference type="EMBL" id="QNUK01000344">
    <property type="protein sequence ID" value="KAF5895018.1"/>
    <property type="molecule type" value="Genomic_DNA"/>
</dbReference>
<proteinExistence type="predicted"/>
<evidence type="ECO:0000313" key="1">
    <source>
        <dbReference type="EMBL" id="KAF5895018.1"/>
    </source>
</evidence>
<reference evidence="1" key="1">
    <citation type="submission" date="2020-07" db="EMBL/GenBank/DDBJ databases">
        <title>Clarias magur genome sequencing, assembly and annotation.</title>
        <authorList>
            <person name="Kushwaha B."/>
            <person name="Kumar R."/>
            <person name="Das P."/>
            <person name="Joshi C.G."/>
            <person name="Kumar D."/>
            <person name="Nagpure N.S."/>
            <person name="Pandey M."/>
            <person name="Agarwal S."/>
            <person name="Srivastava S."/>
            <person name="Singh M."/>
            <person name="Sahoo L."/>
            <person name="Jayasankar P."/>
            <person name="Meher P.K."/>
            <person name="Koringa P.G."/>
            <person name="Iquebal M.A."/>
            <person name="Das S.P."/>
            <person name="Bit A."/>
            <person name="Patnaik S."/>
            <person name="Patel N."/>
            <person name="Shah T.M."/>
            <person name="Hinsu A."/>
            <person name="Jena J.K."/>
        </authorList>
    </citation>
    <scope>NUCLEOTIDE SEQUENCE</scope>
    <source>
        <strain evidence="1">CIFAMagur01</strain>
        <tissue evidence="1">Testis</tissue>
    </source>
</reference>
<dbReference type="AlphaFoldDB" id="A0A8J4TQK5"/>
<keyword evidence="2" id="KW-1185">Reference proteome</keyword>
<sequence length="58" mass="6052">MECSVFAELGVRNWEASGPTTRALCKVSLKPRSSCSSPSSLDCCAARKLLSSATISAS</sequence>
<evidence type="ECO:0000313" key="2">
    <source>
        <dbReference type="Proteomes" id="UP000727407"/>
    </source>
</evidence>
<name>A0A8J4TQK5_CLAMG</name>
<gene>
    <name evidence="1" type="ORF">DAT39_015265</name>
</gene>
<comment type="caution">
    <text evidence="1">The sequence shown here is derived from an EMBL/GenBank/DDBJ whole genome shotgun (WGS) entry which is preliminary data.</text>
</comment>
<accession>A0A8J4TQK5</accession>
<dbReference type="Proteomes" id="UP000727407">
    <property type="component" value="Unassembled WGS sequence"/>
</dbReference>
<protein>
    <submittedName>
        <fullName evidence="1">Uncharacterized protein</fullName>
    </submittedName>
</protein>